<dbReference type="RefSeq" id="WP_114794628.1">
    <property type="nucleotide sequence ID" value="NZ_QQZY01000001.1"/>
</dbReference>
<evidence type="ECO:0000313" key="3">
    <source>
        <dbReference type="Proteomes" id="UP000254134"/>
    </source>
</evidence>
<name>A0A7M2Z1R5_9ACTN</name>
<comment type="caution">
    <text evidence="2">The sequence shown here is derived from an EMBL/GenBank/DDBJ whole genome shotgun (WGS) entry which is preliminary data.</text>
</comment>
<keyword evidence="3" id="KW-1185">Reference proteome</keyword>
<evidence type="ECO:0000256" key="1">
    <source>
        <dbReference type="SAM" id="MobiDB-lite"/>
    </source>
</evidence>
<dbReference type="Proteomes" id="UP000254134">
    <property type="component" value="Unassembled WGS sequence"/>
</dbReference>
<evidence type="ECO:0000313" key="2">
    <source>
        <dbReference type="EMBL" id="RDI75734.1"/>
    </source>
</evidence>
<dbReference type="EMBL" id="QQZY01000001">
    <property type="protein sequence ID" value="RDI75734.1"/>
    <property type="molecule type" value="Genomic_DNA"/>
</dbReference>
<reference evidence="3" key="2">
    <citation type="journal article" date="2019" name="MicrobiologyOpen">
        <title>High-quality draft genome sequence of Gaiella occulta isolated from a 150 meter deep mineral water borehole and comparison with the genome sequences of other deep-branching lineages of the phylum Actinobacteria.</title>
        <authorList>
            <person name="Severino R."/>
            <person name="Froufe H.J.C."/>
            <person name="Barroso C."/>
            <person name="Albuquerque L."/>
            <person name="Lobo-da-Cunha A."/>
            <person name="da Costa M.S."/>
            <person name="Egas C."/>
        </authorList>
    </citation>
    <scope>NUCLEOTIDE SEQUENCE [LARGE SCALE GENOMIC DNA]</scope>
    <source>
        <strain evidence="3">F2-233</strain>
    </source>
</reference>
<accession>A0A7M2Z1R5</accession>
<proteinExistence type="predicted"/>
<feature type="region of interest" description="Disordered" evidence="1">
    <location>
        <begin position="1"/>
        <end position="27"/>
    </location>
</feature>
<gene>
    <name evidence="2" type="ORF">Gocc_0153</name>
</gene>
<dbReference type="AlphaFoldDB" id="A0A7M2Z1R5"/>
<sequence length="121" mass="13547">MEAERPLTGSTTVERDERVEDEGIWADDGDGDHSGWFCVRTDPFPCPAPGCAFVADYMTAAHLILVWEERDDPNLLWHAQRAKEVGRNPRVVSYERSFGPSASYYAWEAAGRPVHGVRGKP</sequence>
<protein>
    <submittedName>
        <fullName evidence="2">Uncharacterized protein</fullName>
    </submittedName>
</protein>
<reference evidence="2 3" key="1">
    <citation type="submission" date="2018-07" db="EMBL/GenBank/DDBJ databases">
        <title>High-quality-draft genome sequence of Gaiella occulta.</title>
        <authorList>
            <person name="Severino R."/>
            <person name="Froufe H.J.C."/>
            <person name="Rainey F.A."/>
            <person name="Barroso C."/>
            <person name="Albuquerque L."/>
            <person name="Lobo-Da-Cunha A."/>
            <person name="Da Costa M.S."/>
            <person name="Egas C."/>
        </authorList>
    </citation>
    <scope>NUCLEOTIDE SEQUENCE [LARGE SCALE GENOMIC DNA]</scope>
    <source>
        <strain evidence="2 3">F2-233</strain>
    </source>
</reference>
<organism evidence="2 3">
    <name type="scientific">Gaiella occulta</name>
    <dbReference type="NCBI Taxonomy" id="1002870"/>
    <lineage>
        <taxon>Bacteria</taxon>
        <taxon>Bacillati</taxon>
        <taxon>Actinomycetota</taxon>
        <taxon>Thermoleophilia</taxon>
        <taxon>Gaiellales</taxon>
        <taxon>Gaiellaceae</taxon>
        <taxon>Gaiella</taxon>
    </lineage>
</organism>